<accession>A0A0C9PKE9</accession>
<gene>
    <name evidence="4" type="ORF">LC0644_0070</name>
</gene>
<dbReference type="InterPro" id="IPR005770">
    <property type="entry name" value="PhnD"/>
</dbReference>
<evidence type="ECO:0000313" key="5">
    <source>
        <dbReference type="Proteomes" id="UP000032552"/>
    </source>
</evidence>
<evidence type="ECO:0000313" key="4">
    <source>
        <dbReference type="EMBL" id="GAN35481.1"/>
    </source>
</evidence>
<dbReference type="Pfam" id="PF12974">
    <property type="entry name" value="Phosphonate-bd"/>
    <property type="match status" value="1"/>
</dbReference>
<dbReference type="PROSITE" id="PS51257">
    <property type="entry name" value="PROKAR_LIPOPROTEIN"/>
    <property type="match status" value="1"/>
</dbReference>
<dbReference type="Proteomes" id="UP000032552">
    <property type="component" value="Unassembled WGS sequence"/>
</dbReference>
<dbReference type="CDD" id="cd01071">
    <property type="entry name" value="PBP2_PhnD_like"/>
    <property type="match status" value="1"/>
</dbReference>
<dbReference type="GO" id="GO:0043190">
    <property type="term" value="C:ATP-binding cassette (ABC) transporter complex"/>
    <property type="evidence" value="ECO:0007669"/>
    <property type="project" value="InterPro"/>
</dbReference>
<dbReference type="PANTHER" id="PTHR35841">
    <property type="entry name" value="PHOSPHONATES-BINDING PERIPLASMIC PROTEIN"/>
    <property type="match status" value="1"/>
</dbReference>
<dbReference type="PANTHER" id="PTHR35841:SF1">
    <property type="entry name" value="PHOSPHONATES-BINDING PERIPLASMIC PROTEIN"/>
    <property type="match status" value="1"/>
</dbReference>
<organism evidence="4 5">
    <name type="scientific">Lacticaseibacillus paracasei NRIC 0644</name>
    <dbReference type="NCBI Taxonomy" id="1435038"/>
    <lineage>
        <taxon>Bacteria</taxon>
        <taxon>Bacillati</taxon>
        <taxon>Bacillota</taxon>
        <taxon>Bacilli</taxon>
        <taxon>Lactobacillales</taxon>
        <taxon>Lactobacillaceae</taxon>
        <taxon>Lacticaseibacillus</taxon>
    </lineage>
</organism>
<evidence type="ECO:0000256" key="2">
    <source>
        <dbReference type="ARBA" id="ARBA00022729"/>
    </source>
</evidence>
<feature type="signal peptide" evidence="3">
    <location>
        <begin position="1"/>
        <end position="21"/>
    </location>
</feature>
<protein>
    <submittedName>
        <fullName evidence="4">ABC superfamily ATP binding cassette transporter, binding protein</fullName>
    </submittedName>
</protein>
<comment type="caution">
    <text evidence="4">The sequence shown here is derived from an EMBL/GenBank/DDBJ whole genome shotgun (WGS) entry which is preliminary data.</text>
</comment>
<evidence type="ECO:0000256" key="3">
    <source>
        <dbReference type="SAM" id="SignalP"/>
    </source>
</evidence>
<dbReference type="SUPFAM" id="SSF53850">
    <property type="entry name" value="Periplasmic binding protein-like II"/>
    <property type="match status" value="1"/>
</dbReference>
<sequence>MKFWKRIAVAGMATIAALSLAACGSKSSSSSTSTSNSYTPKSLNIQFVPSSNANTIEAKAKPLASLLKKELGIPVKVTVSTDYNSIVEAMKSKQVDVGFLPPDGYVQAHAQKAADVLLMAQRFGIKQPGGKSTDKLVDSYRSMIVVKKGSSIKSWKDLKNKKIAVQDVTSSAGYIWPIAELSQKGLDIVKQDTLVTVKGHDQGVMSVLNGDTDAAFVFEDARNIVKKDVPDIMDKVEPIYFTKPIPNDTISVRQDMSAAFRKKLSKAFIDIAKTKEGHAIISSIYTHEGYVKTTDSAFNIVRKYDKIATGESKSK</sequence>
<evidence type="ECO:0000256" key="1">
    <source>
        <dbReference type="ARBA" id="ARBA00007162"/>
    </source>
</evidence>
<keyword evidence="2 3" id="KW-0732">Signal</keyword>
<dbReference type="AlphaFoldDB" id="A0A0C9PKE9"/>
<dbReference type="RefSeq" id="WP_003567447.1">
    <property type="nucleotide sequence ID" value="NZ_BAYM01000008.1"/>
</dbReference>
<dbReference type="Gene3D" id="3.40.190.10">
    <property type="entry name" value="Periplasmic binding protein-like II"/>
    <property type="match status" value="2"/>
</dbReference>
<feature type="chain" id="PRO_5038469653" evidence="3">
    <location>
        <begin position="22"/>
        <end position="315"/>
    </location>
</feature>
<dbReference type="NCBIfam" id="TIGR01098">
    <property type="entry name" value="3A0109s03R"/>
    <property type="match status" value="1"/>
</dbReference>
<dbReference type="GeneID" id="57091028"/>
<name>A0A0C9PKE9_LACPA</name>
<dbReference type="EMBL" id="BAYM01000008">
    <property type="protein sequence ID" value="GAN35481.1"/>
    <property type="molecule type" value="Genomic_DNA"/>
</dbReference>
<proteinExistence type="inferred from homology"/>
<comment type="similarity">
    <text evidence="1">Belongs to the phosphate/phosphite/phosphonate binding protein family.</text>
</comment>
<reference evidence="5" key="1">
    <citation type="submission" date="2014-05" db="EMBL/GenBank/DDBJ databases">
        <title>Whole genome sequencing of Lactobacillus casei NRIC0644.</title>
        <authorList>
            <person name="Atarashi H."/>
            <person name="Yoshida Y."/>
            <person name="Fujimura S."/>
            <person name="Tanaka N."/>
            <person name="Shiwa Y."/>
            <person name="Yoshikawa H."/>
            <person name="Okada S."/>
            <person name="Nakagawa J."/>
        </authorList>
    </citation>
    <scope>NUCLEOTIDE SEQUENCE [LARGE SCALE GENOMIC DNA]</scope>
    <source>
        <strain evidence="5">NRIC0644</strain>
    </source>
</reference>
<dbReference type="GO" id="GO:0055085">
    <property type="term" value="P:transmembrane transport"/>
    <property type="evidence" value="ECO:0007669"/>
    <property type="project" value="InterPro"/>
</dbReference>